<dbReference type="Proteomes" id="UP000518206">
    <property type="component" value="Unassembled WGS sequence"/>
</dbReference>
<dbReference type="GO" id="GO:0000287">
    <property type="term" value="F:magnesium ion binding"/>
    <property type="evidence" value="ECO:0007669"/>
    <property type="project" value="UniProtKB-UniRule"/>
</dbReference>
<reference evidence="13 14" key="1">
    <citation type="submission" date="2020-08" db="EMBL/GenBank/DDBJ databases">
        <title>The Agave Microbiome: Exploring the role of microbial communities in plant adaptations to desert environments.</title>
        <authorList>
            <person name="Partida-Martinez L.P."/>
        </authorList>
    </citation>
    <scope>NUCLEOTIDE SEQUENCE [LARGE SCALE GENOMIC DNA]</scope>
    <source>
        <strain evidence="13 14">RAS26</strain>
    </source>
</reference>
<dbReference type="PRINTS" id="PR01100">
    <property type="entry name" value="SHIKIMTKNASE"/>
</dbReference>
<evidence type="ECO:0000313" key="14">
    <source>
        <dbReference type="Proteomes" id="UP000518206"/>
    </source>
</evidence>
<organism evidence="13 14">
    <name type="scientific">Cellulomonas cellasea</name>
    <dbReference type="NCBI Taxonomy" id="43670"/>
    <lineage>
        <taxon>Bacteria</taxon>
        <taxon>Bacillati</taxon>
        <taxon>Actinomycetota</taxon>
        <taxon>Actinomycetes</taxon>
        <taxon>Micrococcales</taxon>
        <taxon>Cellulomonadaceae</taxon>
        <taxon>Cellulomonas</taxon>
    </lineage>
</organism>
<dbReference type="GO" id="GO:0008652">
    <property type="term" value="P:amino acid biosynthetic process"/>
    <property type="evidence" value="ECO:0007669"/>
    <property type="project" value="UniProtKB-KW"/>
</dbReference>
<comment type="similarity">
    <text evidence="2 11">Belongs to the shikimate kinase family.</text>
</comment>
<protein>
    <recommendedName>
        <fullName evidence="3 11">Shikimate kinase</fullName>
        <shortName evidence="11">SK</shortName>
        <ecNumber evidence="3 11">2.7.1.71</ecNumber>
    </recommendedName>
</protein>
<evidence type="ECO:0000256" key="6">
    <source>
        <dbReference type="ARBA" id="ARBA00022741"/>
    </source>
</evidence>
<evidence type="ECO:0000256" key="9">
    <source>
        <dbReference type="ARBA" id="ARBA00023141"/>
    </source>
</evidence>
<dbReference type="HAMAP" id="MF_00109">
    <property type="entry name" value="Shikimate_kinase"/>
    <property type="match status" value="1"/>
</dbReference>
<dbReference type="GO" id="GO:0004765">
    <property type="term" value="F:shikimate kinase activity"/>
    <property type="evidence" value="ECO:0007669"/>
    <property type="project" value="UniProtKB-UniRule"/>
</dbReference>
<feature type="region of interest" description="Disordered" evidence="12">
    <location>
        <begin position="1"/>
        <end position="32"/>
    </location>
</feature>
<dbReference type="Pfam" id="PF01202">
    <property type="entry name" value="SKI"/>
    <property type="match status" value="1"/>
</dbReference>
<accession>A0A7W4YAK1</accession>
<comment type="cofactor">
    <cofactor evidence="11">
        <name>Mg(2+)</name>
        <dbReference type="ChEBI" id="CHEBI:18420"/>
    </cofactor>
    <text evidence="11">Binds 1 Mg(2+) ion per subunit.</text>
</comment>
<feature type="binding site" evidence="11">
    <location>
        <position position="161"/>
    </location>
    <ligand>
        <name>substrate</name>
    </ligand>
</feature>
<dbReference type="SUPFAM" id="SSF52540">
    <property type="entry name" value="P-loop containing nucleoside triphosphate hydrolases"/>
    <property type="match status" value="1"/>
</dbReference>
<feature type="binding site" evidence="11">
    <location>
        <position position="37"/>
    </location>
    <ligand>
        <name>Mg(2+)</name>
        <dbReference type="ChEBI" id="CHEBI:18420"/>
    </ligand>
</feature>
<dbReference type="GO" id="GO:0005829">
    <property type="term" value="C:cytosol"/>
    <property type="evidence" value="ECO:0007669"/>
    <property type="project" value="TreeGrafter"/>
</dbReference>
<dbReference type="Gene3D" id="3.40.50.300">
    <property type="entry name" value="P-loop containing nucleotide triphosphate hydrolases"/>
    <property type="match status" value="1"/>
</dbReference>
<comment type="subcellular location">
    <subcellularLocation>
        <location evidence="11">Cytoplasm</location>
    </subcellularLocation>
</comment>
<comment type="caution">
    <text evidence="13">The sequence shown here is derived from an EMBL/GenBank/DDBJ whole genome shotgun (WGS) entry which is preliminary data.</text>
</comment>
<evidence type="ECO:0000313" key="13">
    <source>
        <dbReference type="EMBL" id="MBB2921862.1"/>
    </source>
</evidence>
<comment type="catalytic activity">
    <reaction evidence="10 11">
        <text>shikimate + ATP = 3-phosphoshikimate + ADP + H(+)</text>
        <dbReference type="Rhea" id="RHEA:13121"/>
        <dbReference type="ChEBI" id="CHEBI:15378"/>
        <dbReference type="ChEBI" id="CHEBI:30616"/>
        <dbReference type="ChEBI" id="CHEBI:36208"/>
        <dbReference type="ChEBI" id="CHEBI:145989"/>
        <dbReference type="ChEBI" id="CHEBI:456216"/>
        <dbReference type="EC" id="2.7.1.71"/>
    </reaction>
</comment>
<evidence type="ECO:0000256" key="12">
    <source>
        <dbReference type="SAM" id="MobiDB-lite"/>
    </source>
</evidence>
<dbReference type="PANTHER" id="PTHR21087">
    <property type="entry name" value="SHIKIMATE KINASE"/>
    <property type="match status" value="1"/>
</dbReference>
<evidence type="ECO:0000256" key="11">
    <source>
        <dbReference type="HAMAP-Rule" id="MF_00109"/>
    </source>
</evidence>
<keyword evidence="4 11" id="KW-0028">Amino-acid biosynthesis</keyword>
<feature type="binding site" evidence="11">
    <location>
        <begin position="33"/>
        <end position="38"/>
    </location>
    <ligand>
        <name>ATP</name>
        <dbReference type="ChEBI" id="CHEBI:30616"/>
    </ligand>
</feature>
<name>A0A7W4YAK1_9CELL</name>
<dbReference type="InterPro" id="IPR023000">
    <property type="entry name" value="Shikimate_kinase_CS"/>
</dbReference>
<evidence type="ECO:0000256" key="4">
    <source>
        <dbReference type="ARBA" id="ARBA00022605"/>
    </source>
</evidence>
<dbReference type="GO" id="GO:0009423">
    <property type="term" value="P:chorismate biosynthetic process"/>
    <property type="evidence" value="ECO:0007669"/>
    <property type="project" value="UniProtKB-UniRule"/>
</dbReference>
<comment type="subunit">
    <text evidence="11">Monomer.</text>
</comment>
<keyword evidence="11" id="KW-0460">Magnesium</keyword>
<evidence type="ECO:0000256" key="1">
    <source>
        <dbReference type="ARBA" id="ARBA00004842"/>
    </source>
</evidence>
<dbReference type="EMBL" id="JACHVX010000001">
    <property type="protein sequence ID" value="MBB2921862.1"/>
    <property type="molecule type" value="Genomic_DNA"/>
</dbReference>
<evidence type="ECO:0000256" key="8">
    <source>
        <dbReference type="ARBA" id="ARBA00022840"/>
    </source>
</evidence>
<feature type="binding site" evidence="11">
    <location>
        <position position="101"/>
    </location>
    <ligand>
        <name>substrate</name>
    </ligand>
</feature>
<proteinExistence type="inferred from homology"/>
<feature type="binding site" evidence="11">
    <location>
        <position position="55"/>
    </location>
    <ligand>
        <name>substrate</name>
    </ligand>
</feature>
<evidence type="ECO:0000256" key="7">
    <source>
        <dbReference type="ARBA" id="ARBA00022777"/>
    </source>
</evidence>
<dbReference type="UniPathway" id="UPA00053">
    <property type="reaction ID" value="UER00088"/>
</dbReference>
<comment type="pathway">
    <text evidence="1 11">Metabolic intermediate biosynthesis; chorismate biosynthesis; chorismate from D-erythrose 4-phosphate and phosphoenolpyruvate: step 5/7.</text>
</comment>
<keyword evidence="6 11" id="KW-0547">Nucleotide-binding</keyword>
<evidence type="ECO:0000256" key="2">
    <source>
        <dbReference type="ARBA" id="ARBA00006997"/>
    </source>
</evidence>
<evidence type="ECO:0000256" key="10">
    <source>
        <dbReference type="ARBA" id="ARBA00048567"/>
    </source>
</evidence>
<keyword evidence="8 11" id="KW-0067">ATP-binding</keyword>
<dbReference type="PANTHER" id="PTHR21087:SF16">
    <property type="entry name" value="SHIKIMATE KINASE 1, CHLOROPLASTIC"/>
    <property type="match status" value="1"/>
</dbReference>
<reference evidence="13 14" key="2">
    <citation type="submission" date="2020-08" db="EMBL/GenBank/DDBJ databases">
        <authorList>
            <person name="Partida-Martinez L."/>
            <person name="Huntemann M."/>
            <person name="Clum A."/>
            <person name="Wang J."/>
            <person name="Palaniappan K."/>
            <person name="Ritter S."/>
            <person name="Chen I.-M."/>
            <person name="Stamatis D."/>
            <person name="Reddy T."/>
            <person name="O'Malley R."/>
            <person name="Daum C."/>
            <person name="Shapiro N."/>
            <person name="Ivanova N."/>
            <person name="Kyrpides N."/>
            <person name="Woyke T."/>
        </authorList>
    </citation>
    <scope>NUCLEOTIDE SEQUENCE [LARGE SCALE GENOMIC DNA]</scope>
    <source>
        <strain evidence="13 14">RAS26</strain>
    </source>
</reference>
<dbReference type="InterPro" id="IPR031322">
    <property type="entry name" value="Shikimate/glucono_kinase"/>
</dbReference>
<keyword evidence="7 11" id="KW-0418">Kinase</keyword>
<comment type="caution">
    <text evidence="11">Lacks conserved residue(s) required for the propagation of feature annotation.</text>
</comment>
<feature type="binding site" evidence="11">
    <location>
        <position position="143"/>
    </location>
    <ligand>
        <name>ATP</name>
        <dbReference type="ChEBI" id="CHEBI:30616"/>
    </ligand>
</feature>
<keyword evidence="11" id="KW-0479">Metal-binding</keyword>
<dbReference type="EC" id="2.7.1.71" evidence="3 11"/>
<dbReference type="InterPro" id="IPR000623">
    <property type="entry name" value="Shikimate_kinase/TSH1"/>
</dbReference>
<evidence type="ECO:0000256" key="5">
    <source>
        <dbReference type="ARBA" id="ARBA00022679"/>
    </source>
</evidence>
<dbReference type="InterPro" id="IPR027417">
    <property type="entry name" value="P-loop_NTPase"/>
</dbReference>
<evidence type="ECO:0000256" key="3">
    <source>
        <dbReference type="ARBA" id="ARBA00012154"/>
    </source>
</evidence>
<gene>
    <name evidence="11" type="primary">aroK</name>
    <name evidence="13" type="ORF">FHR80_000756</name>
</gene>
<keyword evidence="5 11" id="KW-0808">Transferase</keyword>
<dbReference type="CDD" id="cd00464">
    <property type="entry name" value="SK"/>
    <property type="match status" value="1"/>
</dbReference>
<keyword evidence="9 11" id="KW-0057">Aromatic amino acid biosynthesis</keyword>
<dbReference type="GO" id="GO:0009073">
    <property type="term" value="P:aromatic amino acid family biosynthetic process"/>
    <property type="evidence" value="ECO:0007669"/>
    <property type="project" value="UniProtKB-KW"/>
</dbReference>
<keyword evidence="11" id="KW-0963">Cytoplasm</keyword>
<dbReference type="AlphaFoldDB" id="A0A7W4YAK1"/>
<dbReference type="GO" id="GO:0005524">
    <property type="term" value="F:ATP binding"/>
    <property type="evidence" value="ECO:0007669"/>
    <property type="project" value="UniProtKB-UniRule"/>
</dbReference>
<sequence length="208" mass="21829">MPDTSPSTEPPTQPSTQRSTPHGPRVVLVGPPGAGKSTVAAALAARLHLTVRDTDADVERTAGKVISEIFVEDGEPAFRALERTAVATALVEHHGVLALGGGAVLDPATRRDLVRYRSDGGTVVFLDVSLAHAAPRVGFNQSRPLLLGNPRAQWQALMEARRPVYEAVASLRVSTDGLRAGAVAEIVENQLAAATTDTSGTTDRRSGE</sequence>
<comment type="function">
    <text evidence="11">Catalyzes the specific phosphorylation of the 3-hydroxyl group of shikimic acid using ATP as a cosubstrate.</text>
</comment>
<dbReference type="PROSITE" id="PS01128">
    <property type="entry name" value="SHIKIMATE_KINASE"/>
    <property type="match status" value="1"/>
</dbReference>
<feature type="binding site" evidence="11">
    <location>
        <position position="79"/>
    </location>
    <ligand>
        <name>substrate</name>
    </ligand>
</feature>